<gene>
    <name evidence="1" type="ORF">MNBD_GAMMA21-1578</name>
</gene>
<dbReference type="AlphaFoldDB" id="A0A3B1A8I8"/>
<dbReference type="InterPro" id="IPR021457">
    <property type="entry name" value="DUF3108"/>
</dbReference>
<accession>A0A3B1A8I8</accession>
<dbReference type="Pfam" id="PF11306">
    <property type="entry name" value="DUF3108"/>
    <property type="match status" value="1"/>
</dbReference>
<protein>
    <recommendedName>
        <fullName evidence="2">DUF3108 domain-containing protein</fullName>
    </recommendedName>
</protein>
<evidence type="ECO:0000313" key="1">
    <source>
        <dbReference type="EMBL" id="VAW95907.1"/>
    </source>
</evidence>
<proteinExistence type="predicted"/>
<reference evidence="1" key="1">
    <citation type="submission" date="2018-06" db="EMBL/GenBank/DDBJ databases">
        <authorList>
            <person name="Zhirakovskaya E."/>
        </authorList>
    </citation>
    <scope>NUCLEOTIDE SEQUENCE</scope>
</reference>
<organism evidence="1">
    <name type="scientific">hydrothermal vent metagenome</name>
    <dbReference type="NCBI Taxonomy" id="652676"/>
    <lineage>
        <taxon>unclassified sequences</taxon>
        <taxon>metagenomes</taxon>
        <taxon>ecological metagenomes</taxon>
    </lineage>
</organism>
<evidence type="ECO:0008006" key="2">
    <source>
        <dbReference type="Google" id="ProtNLM"/>
    </source>
</evidence>
<name>A0A3B1A8I8_9ZZZZ</name>
<dbReference type="EMBL" id="UOFR01000034">
    <property type="protein sequence ID" value="VAW95907.1"/>
    <property type="molecule type" value="Genomic_DNA"/>
</dbReference>
<sequence>MAYRYHQYGGKKEKKHTLIFDWDKGQISNDYLNKPFPLKAGTQDLLSFQIQLMHDLQMNKKSISYIIADKKRVESYSLQYIKESTIETPFKTLDTLELISNKIRNKTQFKIWSAPELNYLPVQIVKTDDSGDTTKLSLKAISFGTPKPSQK</sequence>